<dbReference type="SUPFAM" id="SSF90123">
    <property type="entry name" value="ABC transporter transmembrane region"/>
    <property type="match status" value="2"/>
</dbReference>
<name>A0A914UZC2_9BILA</name>
<dbReference type="Gene3D" id="3.40.50.300">
    <property type="entry name" value="P-loop containing nucleotide triphosphate hydrolases"/>
    <property type="match status" value="2"/>
</dbReference>
<dbReference type="InterPro" id="IPR003593">
    <property type="entry name" value="AAA+_ATPase"/>
</dbReference>
<evidence type="ECO:0000313" key="16">
    <source>
        <dbReference type="WBParaSite" id="PSAMB.scaffold138size73596.g2584.t1"/>
    </source>
</evidence>
<dbReference type="InterPro" id="IPR036640">
    <property type="entry name" value="ABC1_TM_sf"/>
</dbReference>
<evidence type="ECO:0000259" key="13">
    <source>
        <dbReference type="PROSITE" id="PS50893"/>
    </source>
</evidence>
<dbReference type="GO" id="GO:0019825">
    <property type="term" value="F:oxygen binding"/>
    <property type="evidence" value="ECO:0007669"/>
    <property type="project" value="InterPro"/>
</dbReference>
<reference evidence="16" key="1">
    <citation type="submission" date="2022-11" db="UniProtKB">
        <authorList>
            <consortium name="WormBaseParasite"/>
        </authorList>
    </citation>
    <scope>IDENTIFICATION</scope>
</reference>
<organism evidence="15 16">
    <name type="scientific">Plectus sambesii</name>
    <dbReference type="NCBI Taxonomy" id="2011161"/>
    <lineage>
        <taxon>Eukaryota</taxon>
        <taxon>Metazoa</taxon>
        <taxon>Ecdysozoa</taxon>
        <taxon>Nematoda</taxon>
        <taxon>Chromadorea</taxon>
        <taxon>Plectida</taxon>
        <taxon>Plectina</taxon>
        <taxon>Plectoidea</taxon>
        <taxon>Plectidae</taxon>
        <taxon>Plectus</taxon>
    </lineage>
</organism>
<feature type="transmembrane region" description="Helical" evidence="12">
    <location>
        <begin position="488"/>
        <end position="508"/>
    </location>
</feature>
<dbReference type="CDD" id="cd03250">
    <property type="entry name" value="ABCC_MRP_domain1"/>
    <property type="match status" value="1"/>
</dbReference>
<dbReference type="InterPro" id="IPR011527">
    <property type="entry name" value="ABC1_TM_dom"/>
</dbReference>
<dbReference type="Gene3D" id="1.20.1560.10">
    <property type="entry name" value="ABC transporter type 1, transmembrane domain"/>
    <property type="match status" value="2"/>
</dbReference>
<dbReference type="Gene3D" id="1.10.490.10">
    <property type="entry name" value="Globins"/>
    <property type="match status" value="1"/>
</dbReference>
<dbReference type="InterPro" id="IPR044399">
    <property type="entry name" value="Mb-like_M"/>
</dbReference>
<sequence>MSNTSQAFAGMEAFCGDVFWDDGSVGNASVPNFSVCFQHTVLIWAPCAFFWILVPLLIFQIVREKSPPLPWTFLLSAKLVLTLFLIIDVAFVLATAIAEAARGENTSPVYYVAPALLLVTMLAKGAFIFLCRQRGKITSGVLFLSWLIFGLAGVPEFYWWIQQGTNSETAAVIDMPRYIAYLVWFPLVWLQVLLFCFADKREHYENEGQRNPSPEMRSSFLNRQTLWWFNHIPAVGIKKPLEADDLFNLDIKNESKYLVPIWDALWNKAMREYHQRKRAFNESLGEHDAKDTTPLLLGDSSKKRPALHSAKSYGATDSSAAKPTKLKGEPQPPSIVWRLFKMFWPDFVGATLVKIMSDVLQFASPQLLNLLITYTENLSAPLWQGIGLAVLLFLSSELRSFFLNHYFYLMFRAGIQIQSVLTAAVYKKSLKLSNSARREKTAGEIVNLMAIDVDRFQQITSQIQQYWSSPFQIILALFFLWQSLGPSVVTGIIVMIIFIPLNFCISIVTKRWTVKQMRLKDERIKMVNEVLNGVKVIKLYAWEPSMERIIFNIREREIALIRKASLLRTIADMCNVASPFLVALLSFTTFVLSDPEKNILTPQIAFVSLTLFNQLRSPMMMIADLISQTVQVIVSNKRLKDFLSAEELNVAMIDRRPTLDGVDDVLETREASFVWDKSDARPTLSNITMSAPKGHLLAVVGKVGAGKSSLLSAVLGEMEKLKGYVGMRGRVAYVPQQCWIQNQTLRQNVVFGKPFDQAFYDRVVDACALRPDIAMLPHGDSTEIGEKGINLSGGQKARVSLARAVYQNYDVYLLDDPLSAVDSHVGKHIFDNVIGPDGLLRNKTRILVTHGLTYLKYCDPIVVITDGKITETGSYNELLKAGGAFSILLDELKVENDEGEVETTEDTGSMPSGESVDLMTTDAATVRPAMNTQMSTISGLEGRAQTSDTTRRRRSTKGSVVSKPPVVASSGAKLMQTEAAETGRVKISVYWNYLRSMSILLSFGFIFGMVANTGLSMGRSIWLSEWSNDGAQVQAANTPATPMPVGWRLAVYAVLGFSEVIMMGISLWAMVYGGVVASRNLHKPLVHNLLRSPMTFFDTTPIGRILNRVGKDIETIDLRLPMNFRFFAVCILQVLSTLIIIMLGTPIFGVVIIPLAVIYLFALRYYLATSRQLKRLESITRSPIYSHFGESIQGASSIRAYGLVNEFCRMSEEKMDTHVRIKYLNLIANRWLAVRLELVGNFVVLFAALFAVLSRDWGNPTTAATIGLSVSYSLNITFMLNFAIRMVSELETNIVSVERVKEYTETPTEAEWMSPAGYGPPNGWPRQGRIKFENYSTRYRPGLDLILRNLNADISSRERVGIVGRTGAGKSSMALSLFRIIESAEGRIVIDDVHRRERVADVRRAPTTADRHPLAEIDSHLDKTYLTCKVAASVEEGVPKVIRSLRGIQRRALINTRSNAMSDWPNARQGKEAPAPTYASPQAVGSNQCPFCDEVNAEFAREPRLNSHFADYCPMLSRCKFCDRAIEVQKLNEHWLSGRCPFLKNSLIPCPKCNQACSELDLQNNGDHINCRQVKPPPGGDWCPLCGVAVTPMHSKPAWKQHLMGANGCYDNPRRNLSGAGPPGAERPTKVKKHVVDHLVINCRLDRFLPRRSCKKRSGTRSLTSSFHRSPPSTSPSRVSAPSECARRLSSTRNLFAMADCELLKKHAAAYKLNKDTVGEFHKQLFTIHPEVAKYFDAEDLDPSIIPKAQKFQMYGQAELRYFFDMPNTNSDARRWRQSLAAFKEHYGDIGFPLFEFHKTYDALMKALEVNGGGATDEQKQNWKKLFDQACADMKEWGWC</sequence>
<keyword evidence="5" id="KW-0547">Nucleotide-binding</keyword>
<dbReference type="GO" id="GO:0020037">
    <property type="term" value="F:heme binding"/>
    <property type="evidence" value="ECO:0007669"/>
    <property type="project" value="InterPro"/>
</dbReference>
<dbReference type="FunFam" id="3.40.50.300:FF:000293">
    <property type="entry name" value="ATP binding cassette subfamily C member 1"/>
    <property type="match status" value="1"/>
</dbReference>
<feature type="transmembrane region" description="Helical" evidence="12">
    <location>
        <begin position="41"/>
        <end position="59"/>
    </location>
</feature>
<dbReference type="PANTHER" id="PTHR24223:SF342">
    <property type="entry name" value="MULTIDRUG RESISTANCE-ASSOCIATED PROTEIN 1"/>
    <property type="match status" value="1"/>
</dbReference>
<dbReference type="PROSITE" id="PS50893">
    <property type="entry name" value="ABC_TRANSPORTER_2"/>
    <property type="match status" value="1"/>
</dbReference>
<dbReference type="SMART" id="SM00382">
    <property type="entry name" value="AAA"/>
    <property type="match status" value="2"/>
</dbReference>
<dbReference type="Pfam" id="PF24357">
    <property type="entry name" value="TMD0_ABC"/>
    <property type="match status" value="1"/>
</dbReference>
<dbReference type="EC" id="7.6.2.3" evidence="9"/>
<accession>A0A914UZC2</accession>
<dbReference type="GO" id="GO:0015431">
    <property type="term" value="F:ABC-type glutathione S-conjugate transporter activity"/>
    <property type="evidence" value="ECO:0007669"/>
    <property type="project" value="UniProtKB-EC"/>
</dbReference>
<feature type="transmembrane region" description="Helical" evidence="12">
    <location>
        <begin position="1232"/>
        <end position="1253"/>
    </location>
</feature>
<evidence type="ECO:0000256" key="1">
    <source>
        <dbReference type="ARBA" id="ARBA00004141"/>
    </source>
</evidence>
<dbReference type="InterPro" id="IPR009050">
    <property type="entry name" value="Globin-like_sf"/>
</dbReference>
<keyword evidence="7 12" id="KW-1133">Transmembrane helix</keyword>
<evidence type="ECO:0000256" key="8">
    <source>
        <dbReference type="ARBA" id="ARBA00023136"/>
    </source>
</evidence>
<feature type="domain" description="ABC transporter" evidence="13">
    <location>
        <begin position="666"/>
        <end position="891"/>
    </location>
</feature>
<dbReference type="GO" id="GO:0016020">
    <property type="term" value="C:membrane"/>
    <property type="evidence" value="ECO:0007669"/>
    <property type="project" value="UniProtKB-SubCell"/>
</dbReference>
<keyword evidence="3" id="KW-0813">Transport</keyword>
<dbReference type="InterPro" id="IPR012292">
    <property type="entry name" value="Globin/Proto"/>
</dbReference>
<dbReference type="PROSITE" id="PS50929">
    <property type="entry name" value="ABC_TM1F"/>
    <property type="match status" value="2"/>
</dbReference>
<feature type="transmembrane region" description="Helical" evidence="12">
    <location>
        <begin position="1124"/>
        <end position="1141"/>
    </location>
</feature>
<feature type="transmembrane region" description="Helical" evidence="12">
    <location>
        <begin position="1049"/>
        <end position="1075"/>
    </location>
</feature>
<evidence type="ECO:0000256" key="10">
    <source>
        <dbReference type="ARBA" id="ARBA00047523"/>
    </source>
</evidence>
<feature type="transmembrane region" description="Helical" evidence="12">
    <location>
        <begin position="71"/>
        <end position="97"/>
    </location>
</feature>
<evidence type="ECO:0000256" key="7">
    <source>
        <dbReference type="ARBA" id="ARBA00022989"/>
    </source>
</evidence>
<dbReference type="Proteomes" id="UP000887566">
    <property type="component" value="Unplaced"/>
</dbReference>
<evidence type="ECO:0000259" key="14">
    <source>
        <dbReference type="PROSITE" id="PS50929"/>
    </source>
</evidence>
<evidence type="ECO:0000256" key="5">
    <source>
        <dbReference type="ARBA" id="ARBA00022741"/>
    </source>
</evidence>
<dbReference type="Pfam" id="PF00005">
    <property type="entry name" value="ABC_tran"/>
    <property type="match status" value="2"/>
</dbReference>
<keyword evidence="8 12" id="KW-0472">Membrane</keyword>
<feature type="transmembrane region" description="Helical" evidence="12">
    <location>
        <begin position="465"/>
        <end position="482"/>
    </location>
</feature>
<dbReference type="InterPro" id="IPR027417">
    <property type="entry name" value="P-loop_NTPase"/>
</dbReference>
<keyword evidence="6" id="KW-0067">ATP-binding</keyword>
<dbReference type="InterPro" id="IPR056227">
    <property type="entry name" value="TMD0_ABC"/>
</dbReference>
<feature type="transmembrane region" description="Helical" evidence="12">
    <location>
        <begin position="178"/>
        <end position="198"/>
    </location>
</feature>
<evidence type="ECO:0000256" key="2">
    <source>
        <dbReference type="ARBA" id="ARBA00009726"/>
    </source>
</evidence>
<feature type="domain" description="ABC transmembrane type-1" evidence="14">
    <location>
        <begin position="348"/>
        <end position="631"/>
    </location>
</feature>
<proteinExistence type="inferred from homology"/>
<dbReference type="Pfam" id="PF00042">
    <property type="entry name" value="Globin"/>
    <property type="match status" value="1"/>
</dbReference>
<dbReference type="InterPro" id="IPR017871">
    <property type="entry name" value="ABC_transporter-like_CS"/>
</dbReference>
<feature type="region of interest" description="Disordered" evidence="11">
    <location>
        <begin position="308"/>
        <end position="330"/>
    </location>
</feature>
<dbReference type="CDD" id="cd01040">
    <property type="entry name" value="Mb-like"/>
    <property type="match status" value="1"/>
</dbReference>
<protein>
    <recommendedName>
        <fullName evidence="9">ABC-type glutathione-S-conjugate transporter</fullName>
        <ecNumber evidence="9">7.6.2.3</ecNumber>
    </recommendedName>
</protein>
<dbReference type="CDD" id="cd18603">
    <property type="entry name" value="ABC_6TM_MRP1_2_3_6_D2_like"/>
    <property type="match status" value="1"/>
</dbReference>
<comment type="catalytic activity">
    <reaction evidence="10">
        <text>leukotriene C4(in) + ATP + H2O = leukotriene C4(out) + ADP + phosphate + H(+)</text>
        <dbReference type="Rhea" id="RHEA:38963"/>
        <dbReference type="ChEBI" id="CHEBI:15377"/>
        <dbReference type="ChEBI" id="CHEBI:15378"/>
        <dbReference type="ChEBI" id="CHEBI:30616"/>
        <dbReference type="ChEBI" id="CHEBI:43474"/>
        <dbReference type="ChEBI" id="CHEBI:57973"/>
        <dbReference type="ChEBI" id="CHEBI:456216"/>
    </reaction>
    <physiologicalReaction direction="left-to-right" evidence="10">
        <dbReference type="Rhea" id="RHEA:38964"/>
    </physiologicalReaction>
</comment>
<evidence type="ECO:0000256" key="12">
    <source>
        <dbReference type="SAM" id="Phobius"/>
    </source>
</evidence>
<dbReference type="CDD" id="cd18595">
    <property type="entry name" value="ABC_6TM_MRP1_2_3_6_D1_like"/>
    <property type="match status" value="1"/>
</dbReference>
<evidence type="ECO:0000313" key="15">
    <source>
        <dbReference type="Proteomes" id="UP000887566"/>
    </source>
</evidence>
<dbReference type="InterPro" id="IPR048738">
    <property type="entry name" value="CEP104_Znf"/>
</dbReference>
<dbReference type="GO" id="GO:0005524">
    <property type="term" value="F:ATP binding"/>
    <property type="evidence" value="ECO:0007669"/>
    <property type="project" value="UniProtKB-KW"/>
</dbReference>
<dbReference type="SUPFAM" id="SSF52540">
    <property type="entry name" value="P-loop containing nucleoside triphosphate hydrolases"/>
    <property type="match status" value="2"/>
</dbReference>
<dbReference type="PROSITE" id="PS00211">
    <property type="entry name" value="ABC_TRANSPORTER_1"/>
    <property type="match status" value="1"/>
</dbReference>
<dbReference type="FunFam" id="1.20.1560.10:FF:000100">
    <property type="entry name" value="ABC transporter ATP-binding protein"/>
    <property type="match status" value="1"/>
</dbReference>
<dbReference type="SUPFAM" id="SSF46458">
    <property type="entry name" value="Globin-like"/>
    <property type="match status" value="1"/>
</dbReference>
<feature type="transmembrane region" description="Helical" evidence="12">
    <location>
        <begin position="993"/>
        <end position="1015"/>
    </location>
</feature>
<feature type="transmembrane region" description="Helical" evidence="12">
    <location>
        <begin position="1147"/>
        <end position="1167"/>
    </location>
</feature>
<dbReference type="InterPro" id="IPR000971">
    <property type="entry name" value="Globin"/>
</dbReference>
<feature type="compositionally biased region" description="Low complexity" evidence="11">
    <location>
        <begin position="1665"/>
        <end position="1683"/>
    </location>
</feature>
<evidence type="ECO:0000256" key="4">
    <source>
        <dbReference type="ARBA" id="ARBA00022692"/>
    </source>
</evidence>
<comment type="similarity">
    <text evidence="2">Belongs to the ABC transporter superfamily. ABCC family. Conjugate transporter (TC 3.A.1.208) subfamily.</text>
</comment>
<keyword evidence="15" id="KW-1185">Reference proteome</keyword>
<dbReference type="FunFam" id="1.20.1560.10:FF:000081">
    <property type="entry name" value="Protein CBG24505"/>
    <property type="match status" value="1"/>
</dbReference>
<dbReference type="InterPro" id="IPR050173">
    <property type="entry name" value="ABC_transporter_C-like"/>
</dbReference>
<feature type="region of interest" description="Disordered" evidence="11">
    <location>
        <begin position="1656"/>
        <end position="1684"/>
    </location>
</feature>
<feature type="transmembrane region" description="Helical" evidence="12">
    <location>
        <begin position="137"/>
        <end position="158"/>
    </location>
</feature>
<evidence type="ECO:0000256" key="3">
    <source>
        <dbReference type="ARBA" id="ARBA00022448"/>
    </source>
</evidence>
<keyword evidence="4 12" id="KW-0812">Transmembrane</keyword>
<feature type="region of interest" description="Disordered" evidence="11">
    <location>
        <begin position="940"/>
        <end position="964"/>
    </location>
</feature>
<dbReference type="GO" id="GO:0016887">
    <property type="term" value="F:ATP hydrolysis activity"/>
    <property type="evidence" value="ECO:0007669"/>
    <property type="project" value="InterPro"/>
</dbReference>
<dbReference type="PANTHER" id="PTHR24223">
    <property type="entry name" value="ATP-BINDING CASSETTE SUB-FAMILY C"/>
    <property type="match status" value="1"/>
</dbReference>
<comment type="subcellular location">
    <subcellularLocation>
        <location evidence="1">Membrane</location>
        <topology evidence="1">Multi-pass membrane protein</topology>
    </subcellularLocation>
</comment>
<evidence type="ECO:0000256" key="6">
    <source>
        <dbReference type="ARBA" id="ARBA00022840"/>
    </source>
</evidence>
<dbReference type="Pfam" id="PF00664">
    <property type="entry name" value="ABC_membrane"/>
    <property type="match status" value="2"/>
</dbReference>
<dbReference type="WBParaSite" id="PSAMB.scaffold138size73596.g2584.t1">
    <property type="protein sequence ID" value="PSAMB.scaffold138size73596.g2584.t1"/>
    <property type="gene ID" value="PSAMB.scaffold138size73596.g2584"/>
</dbReference>
<dbReference type="Pfam" id="PF21039">
    <property type="entry name" value="CEP104_ZnF"/>
    <property type="match status" value="1"/>
</dbReference>
<feature type="transmembrane region" description="Helical" evidence="12">
    <location>
        <begin position="109"/>
        <end position="130"/>
    </location>
</feature>
<evidence type="ECO:0000256" key="9">
    <source>
        <dbReference type="ARBA" id="ARBA00024220"/>
    </source>
</evidence>
<evidence type="ECO:0000256" key="11">
    <source>
        <dbReference type="SAM" id="MobiDB-lite"/>
    </source>
</evidence>
<feature type="domain" description="ABC transmembrane type-1" evidence="14">
    <location>
        <begin position="1003"/>
        <end position="1292"/>
    </location>
</feature>
<dbReference type="InterPro" id="IPR003439">
    <property type="entry name" value="ABC_transporter-like_ATP-bd"/>
</dbReference>